<organism evidence="2 3">
    <name type="scientific">Pedobacter segetis</name>
    <dbReference type="NCBI Taxonomy" id="2793069"/>
    <lineage>
        <taxon>Bacteria</taxon>
        <taxon>Pseudomonadati</taxon>
        <taxon>Bacteroidota</taxon>
        <taxon>Sphingobacteriia</taxon>
        <taxon>Sphingobacteriales</taxon>
        <taxon>Sphingobacteriaceae</taxon>
        <taxon>Pedobacter</taxon>
    </lineage>
</organism>
<dbReference type="Gene3D" id="1.10.10.10">
    <property type="entry name" value="Winged helix-like DNA-binding domain superfamily/Winged helix DNA-binding domain"/>
    <property type="match status" value="1"/>
</dbReference>
<keyword evidence="3" id="KW-1185">Reference proteome</keyword>
<feature type="domain" description="HTH luxR-type" evidence="1">
    <location>
        <begin position="1"/>
        <end position="39"/>
    </location>
</feature>
<protein>
    <submittedName>
        <fullName evidence="2">Response regulator transcription factor</fullName>
    </submittedName>
</protein>
<gene>
    <name evidence="2" type="ORF">I5M32_06620</name>
</gene>
<dbReference type="RefSeq" id="WP_200585562.1">
    <property type="nucleotide sequence ID" value="NZ_JAEHFY010000008.1"/>
</dbReference>
<reference evidence="2 3" key="1">
    <citation type="submission" date="2020-12" db="EMBL/GenBank/DDBJ databases">
        <title>Bacterial novel species Pedobacter sp. SD-b isolated from soil.</title>
        <authorList>
            <person name="Jung H.-Y."/>
        </authorList>
    </citation>
    <scope>NUCLEOTIDE SEQUENCE [LARGE SCALE GENOMIC DNA]</scope>
    <source>
        <strain evidence="2 3">SD-b</strain>
    </source>
</reference>
<evidence type="ECO:0000313" key="3">
    <source>
        <dbReference type="Proteomes" id="UP000660024"/>
    </source>
</evidence>
<dbReference type="InterPro" id="IPR036388">
    <property type="entry name" value="WH-like_DNA-bd_sf"/>
</dbReference>
<name>A0ABS1BIJ4_9SPHI</name>
<dbReference type="EMBL" id="JAEHFY010000008">
    <property type="protein sequence ID" value="MBK0382632.1"/>
    <property type="molecule type" value="Genomic_DNA"/>
</dbReference>
<evidence type="ECO:0000259" key="1">
    <source>
        <dbReference type="PROSITE" id="PS50043"/>
    </source>
</evidence>
<dbReference type="InterPro" id="IPR000792">
    <property type="entry name" value="Tscrpt_reg_LuxR_C"/>
</dbReference>
<sequence>MAEKLFLSTFTIDTHRNNIIKKIEVKNTAELVKFAIEQNLD</sequence>
<accession>A0ABS1BIJ4</accession>
<proteinExistence type="predicted"/>
<dbReference type="Pfam" id="PF00196">
    <property type="entry name" value="GerE"/>
    <property type="match status" value="1"/>
</dbReference>
<dbReference type="Proteomes" id="UP000660024">
    <property type="component" value="Unassembled WGS sequence"/>
</dbReference>
<comment type="caution">
    <text evidence="2">The sequence shown here is derived from an EMBL/GenBank/DDBJ whole genome shotgun (WGS) entry which is preliminary data.</text>
</comment>
<dbReference type="PROSITE" id="PS50043">
    <property type="entry name" value="HTH_LUXR_2"/>
    <property type="match status" value="1"/>
</dbReference>
<dbReference type="InterPro" id="IPR016032">
    <property type="entry name" value="Sig_transdc_resp-reg_C-effctor"/>
</dbReference>
<dbReference type="SUPFAM" id="SSF46894">
    <property type="entry name" value="C-terminal effector domain of the bipartite response regulators"/>
    <property type="match status" value="1"/>
</dbReference>
<evidence type="ECO:0000313" key="2">
    <source>
        <dbReference type="EMBL" id="MBK0382632.1"/>
    </source>
</evidence>